<dbReference type="CDD" id="cd05233">
    <property type="entry name" value="SDR_c"/>
    <property type="match status" value="1"/>
</dbReference>
<evidence type="ECO:0000313" key="5">
    <source>
        <dbReference type="Proteomes" id="UP000198510"/>
    </source>
</evidence>
<dbReference type="Proteomes" id="UP000198510">
    <property type="component" value="Unassembled WGS sequence"/>
</dbReference>
<dbReference type="Gene3D" id="3.40.50.720">
    <property type="entry name" value="NAD(P)-binding Rossmann-like Domain"/>
    <property type="match status" value="1"/>
</dbReference>
<name>A0A1G9NBA4_9BACT</name>
<evidence type="ECO:0000259" key="3">
    <source>
        <dbReference type="SMART" id="SM00822"/>
    </source>
</evidence>
<dbReference type="InterPro" id="IPR057326">
    <property type="entry name" value="KR_dom"/>
</dbReference>
<dbReference type="InterPro" id="IPR036291">
    <property type="entry name" value="NAD(P)-bd_dom_sf"/>
</dbReference>
<gene>
    <name evidence="4" type="ORF">SAMN05421823_108239</name>
</gene>
<dbReference type="PANTHER" id="PTHR43477:SF1">
    <property type="entry name" value="DIHYDROANTICAPSIN 7-DEHYDROGENASE"/>
    <property type="match status" value="1"/>
</dbReference>
<organism evidence="4 5">
    <name type="scientific">Catalinimonas alkaloidigena</name>
    <dbReference type="NCBI Taxonomy" id="1075417"/>
    <lineage>
        <taxon>Bacteria</taxon>
        <taxon>Pseudomonadati</taxon>
        <taxon>Bacteroidota</taxon>
        <taxon>Cytophagia</taxon>
        <taxon>Cytophagales</taxon>
        <taxon>Catalimonadaceae</taxon>
        <taxon>Catalinimonas</taxon>
    </lineage>
</organism>
<evidence type="ECO:0000256" key="2">
    <source>
        <dbReference type="ARBA" id="ARBA00023002"/>
    </source>
</evidence>
<evidence type="ECO:0000256" key="1">
    <source>
        <dbReference type="ARBA" id="ARBA00006484"/>
    </source>
</evidence>
<sequence length="237" mass="25080">MDFTDKTILIIGGSSGIGLALTRQLTAAGATVIAASRHQSDELRETGARFVELDVTQPVTDALADLPDVLHGVVYCPGSITLNSFLRLKEADFEHDFNLNVLGAIRVLHQVAKPLKEAKGASVVLFTTVAARVGMGFHTSVATAKSALIGLGQSLAAEWAPMQIRVNLVAPSLTDTPLAGRLLASDDKREAARKRHPLGRFGQPDDIAASALFLLSDESSWMTGQVLGIDGGLSTLR</sequence>
<keyword evidence="5" id="KW-1185">Reference proteome</keyword>
<dbReference type="OrthoDB" id="9804104at2"/>
<dbReference type="EMBL" id="FNFO01000008">
    <property type="protein sequence ID" value="SDL83798.1"/>
    <property type="molecule type" value="Genomic_DNA"/>
</dbReference>
<dbReference type="STRING" id="1075417.SAMN05421823_108239"/>
<keyword evidence="2" id="KW-0560">Oxidoreductase</keyword>
<comment type="similarity">
    <text evidence="1">Belongs to the short-chain dehydrogenases/reductases (SDR) family.</text>
</comment>
<dbReference type="SMART" id="SM00822">
    <property type="entry name" value="PKS_KR"/>
    <property type="match status" value="1"/>
</dbReference>
<dbReference type="InterPro" id="IPR002347">
    <property type="entry name" value="SDR_fam"/>
</dbReference>
<protein>
    <submittedName>
        <fullName evidence="4">NAD(P)-dependent dehydrogenase, short-chain alcohol dehydrogenase family</fullName>
    </submittedName>
</protein>
<dbReference type="PANTHER" id="PTHR43477">
    <property type="entry name" value="DIHYDROANTICAPSIN 7-DEHYDROGENASE"/>
    <property type="match status" value="1"/>
</dbReference>
<dbReference type="SUPFAM" id="SSF51735">
    <property type="entry name" value="NAD(P)-binding Rossmann-fold domains"/>
    <property type="match status" value="1"/>
</dbReference>
<feature type="domain" description="Ketoreductase" evidence="3">
    <location>
        <begin position="6"/>
        <end position="181"/>
    </location>
</feature>
<dbReference type="GO" id="GO:0016491">
    <property type="term" value="F:oxidoreductase activity"/>
    <property type="evidence" value="ECO:0007669"/>
    <property type="project" value="UniProtKB-KW"/>
</dbReference>
<accession>A0A1G9NBA4</accession>
<evidence type="ECO:0000313" key="4">
    <source>
        <dbReference type="EMBL" id="SDL83798.1"/>
    </source>
</evidence>
<dbReference type="RefSeq" id="WP_089685243.1">
    <property type="nucleotide sequence ID" value="NZ_FNFO01000008.1"/>
</dbReference>
<dbReference type="Pfam" id="PF13561">
    <property type="entry name" value="adh_short_C2"/>
    <property type="match status" value="1"/>
</dbReference>
<dbReference type="PRINTS" id="PR00081">
    <property type="entry name" value="GDHRDH"/>
</dbReference>
<dbReference type="AlphaFoldDB" id="A0A1G9NBA4"/>
<dbReference type="InterPro" id="IPR051122">
    <property type="entry name" value="SDR_DHRS6-like"/>
</dbReference>
<proteinExistence type="inferred from homology"/>
<reference evidence="4 5" key="1">
    <citation type="submission" date="2016-10" db="EMBL/GenBank/DDBJ databases">
        <authorList>
            <person name="de Groot N.N."/>
        </authorList>
    </citation>
    <scope>NUCLEOTIDE SEQUENCE [LARGE SCALE GENOMIC DNA]</scope>
    <source>
        <strain evidence="4 5">DSM 25186</strain>
    </source>
</reference>